<evidence type="ECO:0000313" key="3">
    <source>
        <dbReference type="EMBL" id="MDM0046070.1"/>
    </source>
</evidence>
<feature type="region of interest" description="Disordered" evidence="1">
    <location>
        <begin position="47"/>
        <end position="109"/>
    </location>
</feature>
<feature type="compositionally biased region" description="Polar residues" evidence="1">
    <location>
        <begin position="47"/>
        <end position="59"/>
    </location>
</feature>
<protein>
    <submittedName>
        <fullName evidence="3">DUF3014 domain-containing protein</fullName>
    </submittedName>
</protein>
<keyword evidence="2" id="KW-0812">Transmembrane</keyword>
<dbReference type="Pfam" id="PF11219">
    <property type="entry name" value="DUF3014"/>
    <property type="match status" value="1"/>
</dbReference>
<gene>
    <name evidence="3" type="ORF">QTH91_16390</name>
</gene>
<keyword evidence="2" id="KW-1133">Transmembrane helix</keyword>
<dbReference type="EMBL" id="JASZYV010000003">
    <property type="protein sequence ID" value="MDM0046070.1"/>
    <property type="molecule type" value="Genomic_DNA"/>
</dbReference>
<comment type="caution">
    <text evidence="3">The sequence shown here is derived from an EMBL/GenBank/DDBJ whole genome shotgun (WGS) entry which is preliminary data.</text>
</comment>
<proteinExistence type="predicted"/>
<organism evidence="3 4">
    <name type="scientific">Variovorax dokdonensis</name>
    <dbReference type="NCBI Taxonomy" id="344883"/>
    <lineage>
        <taxon>Bacteria</taxon>
        <taxon>Pseudomonadati</taxon>
        <taxon>Pseudomonadota</taxon>
        <taxon>Betaproteobacteria</taxon>
        <taxon>Burkholderiales</taxon>
        <taxon>Comamonadaceae</taxon>
        <taxon>Variovorax</taxon>
    </lineage>
</organism>
<keyword evidence="4" id="KW-1185">Reference proteome</keyword>
<dbReference type="InterPro" id="IPR021382">
    <property type="entry name" value="DUF3014"/>
</dbReference>
<feature type="compositionally biased region" description="Pro residues" evidence="1">
    <location>
        <begin position="61"/>
        <end position="78"/>
    </location>
</feature>
<reference evidence="3" key="1">
    <citation type="submission" date="2023-06" db="EMBL/GenBank/DDBJ databases">
        <authorList>
            <person name="Jiang Y."/>
            <person name="Liu Q."/>
        </authorList>
    </citation>
    <scope>NUCLEOTIDE SEQUENCE</scope>
    <source>
        <strain evidence="3">CGMCC 1.12089</strain>
    </source>
</reference>
<evidence type="ECO:0000313" key="4">
    <source>
        <dbReference type="Proteomes" id="UP001174908"/>
    </source>
</evidence>
<evidence type="ECO:0000256" key="2">
    <source>
        <dbReference type="SAM" id="Phobius"/>
    </source>
</evidence>
<name>A0ABT7NE15_9BURK</name>
<accession>A0ABT7NE15</accession>
<sequence>MAERDPRQARRHRQEPSIWIYVVLILLLLIGAFIWWRWPDLNIPGITSPSQREQQSSTLPAAPPDMPPQAPAAPPSDMPLPGQQQAGTPPLHPIQTPPDANLPRVGESDPRVTSALNELIGKKSVGGMLQVDGFIRRFVATVDNLPREYAPSRMWPVQTTAPQFMVSGEGDSQVIAADNAGRYTPMVLLAESVDAASAARLYFRLYPLFQEAYEELGYGSRYFNDRLVAVIDHLLSAPEPTEPVRVTRVEVKSDVPMSRPWAHYEFADPRLESMSAGQKIMVRMGLVNERRMKARLRAFRAQILAGGAPAAAPASSPATAPTTAKQ</sequence>
<feature type="transmembrane region" description="Helical" evidence="2">
    <location>
        <begin position="18"/>
        <end position="38"/>
    </location>
</feature>
<keyword evidence="2" id="KW-0472">Membrane</keyword>
<dbReference type="Proteomes" id="UP001174908">
    <property type="component" value="Unassembled WGS sequence"/>
</dbReference>
<dbReference type="RefSeq" id="WP_286661162.1">
    <property type="nucleotide sequence ID" value="NZ_JASZYV010000003.1"/>
</dbReference>
<evidence type="ECO:0000256" key="1">
    <source>
        <dbReference type="SAM" id="MobiDB-lite"/>
    </source>
</evidence>